<gene>
    <name evidence="6" type="ORF">KDL01_33465</name>
</gene>
<comment type="caution">
    <text evidence="6">The sequence shown here is derived from an EMBL/GenBank/DDBJ whole genome shotgun (WGS) entry which is preliminary data.</text>
</comment>
<reference evidence="6" key="1">
    <citation type="submission" date="2021-04" db="EMBL/GenBank/DDBJ databases">
        <title>Genome based classification of Actinospica acidithermotolerans sp. nov., an actinobacterium isolated from an Indonesian hot spring.</title>
        <authorList>
            <person name="Kusuma A.B."/>
            <person name="Putra K.E."/>
            <person name="Nafisah S."/>
            <person name="Loh J."/>
            <person name="Nouioui I."/>
            <person name="Goodfellow M."/>
        </authorList>
    </citation>
    <scope>NUCLEOTIDE SEQUENCE</scope>
    <source>
        <strain evidence="6">CSCA 57</strain>
    </source>
</reference>
<evidence type="ECO:0000313" key="7">
    <source>
        <dbReference type="Proteomes" id="UP000675781"/>
    </source>
</evidence>
<feature type="domain" description="Carboxylesterase type B" evidence="5">
    <location>
        <begin position="4"/>
        <end position="472"/>
    </location>
</feature>
<dbReference type="InterPro" id="IPR002018">
    <property type="entry name" value="CarbesteraseB"/>
</dbReference>
<dbReference type="EMBL" id="JAGSOG010000269">
    <property type="protein sequence ID" value="MBR7838229.1"/>
    <property type="molecule type" value="Genomic_DNA"/>
</dbReference>
<evidence type="ECO:0000256" key="1">
    <source>
        <dbReference type="ARBA" id="ARBA00005964"/>
    </source>
</evidence>
<dbReference type="Gene3D" id="3.40.50.1820">
    <property type="entry name" value="alpha/beta hydrolase"/>
    <property type="match status" value="1"/>
</dbReference>
<proteinExistence type="inferred from homology"/>
<evidence type="ECO:0000256" key="2">
    <source>
        <dbReference type="ARBA" id="ARBA00022801"/>
    </source>
</evidence>
<dbReference type="InterPro" id="IPR019819">
    <property type="entry name" value="Carboxylesterase_B_CS"/>
</dbReference>
<dbReference type="RefSeq" id="WP_212532690.1">
    <property type="nucleotide sequence ID" value="NZ_JAGSOG010000269.1"/>
</dbReference>
<dbReference type="SUPFAM" id="SSF53474">
    <property type="entry name" value="alpha/beta-Hydrolases"/>
    <property type="match status" value="1"/>
</dbReference>
<comment type="similarity">
    <text evidence="1 3">Belongs to the type-B carboxylesterase/lipase family.</text>
</comment>
<dbReference type="InterPro" id="IPR019826">
    <property type="entry name" value="Carboxylesterase_B_AS"/>
</dbReference>
<organism evidence="6 7">
    <name type="scientific">Actinospica durhamensis</name>
    <dbReference type="NCBI Taxonomy" id="1508375"/>
    <lineage>
        <taxon>Bacteria</taxon>
        <taxon>Bacillati</taxon>
        <taxon>Actinomycetota</taxon>
        <taxon>Actinomycetes</taxon>
        <taxon>Catenulisporales</taxon>
        <taxon>Actinospicaceae</taxon>
        <taxon>Actinospica</taxon>
    </lineage>
</organism>
<dbReference type="Proteomes" id="UP000675781">
    <property type="component" value="Unassembled WGS sequence"/>
</dbReference>
<feature type="region of interest" description="Disordered" evidence="4">
    <location>
        <begin position="496"/>
        <end position="515"/>
    </location>
</feature>
<evidence type="ECO:0000256" key="3">
    <source>
        <dbReference type="RuleBase" id="RU361235"/>
    </source>
</evidence>
<dbReference type="EC" id="3.1.1.-" evidence="3"/>
<dbReference type="PANTHER" id="PTHR11559">
    <property type="entry name" value="CARBOXYLESTERASE"/>
    <property type="match status" value="1"/>
</dbReference>
<dbReference type="PROSITE" id="PS00941">
    <property type="entry name" value="CARBOXYLESTERASE_B_2"/>
    <property type="match status" value="1"/>
</dbReference>
<protein>
    <recommendedName>
        <fullName evidence="3">Carboxylic ester hydrolase</fullName>
        <ecNumber evidence="3">3.1.1.-</ecNumber>
    </recommendedName>
</protein>
<dbReference type="GO" id="GO:0016787">
    <property type="term" value="F:hydrolase activity"/>
    <property type="evidence" value="ECO:0007669"/>
    <property type="project" value="UniProtKB-KW"/>
</dbReference>
<sequence>MADEPLAETAQGTVRGRALADGGRLFAGMPFAQAPVGELRLRPPQPPSAWSGVRDAGRFLAAPVQGTSPLMAGSGDEVSAVAFSAAFPTGDITLTSEDCLYLNLWHPAASGHDGPLPVIVWFYGGGFEAGTAAPAYCEGGALARQTGAVVVTANYRLGALGFLHLADLGADWAGCTNFALQDQVAVLRWVRENVGGFGGDPGRVTVAGQSAGAFCIGALLAMPAAAGLMHRAILVSGSTSRVFDRATATAMAEDLLTALRLDDAAGLADVPASQILDAQAAVSSGDIGSRNLPGGRAWGAVLDGHLLPRDPHQAVTAGAAVDIPLLVSSTLDEVRIFQLLAGESFRPADEASLHAEMRRAGITDPAGLLDAYRRRVADPEDLSALRCAFLTDAVFRVPVLRLARAQVLAGGRAYHASLLAAPCGPQVGAFHGTDLLYLFDKLALVDADTAEHRAARETLTRAWASFAATGDPGWAVYEPGAAGNSRAVAGASYDGAPMVTEPPRDGAAALWPTEP</sequence>
<evidence type="ECO:0000256" key="4">
    <source>
        <dbReference type="SAM" id="MobiDB-lite"/>
    </source>
</evidence>
<dbReference type="PROSITE" id="PS00122">
    <property type="entry name" value="CARBOXYLESTERASE_B_1"/>
    <property type="match status" value="1"/>
</dbReference>
<dbReference type="InterPro" id="IPR029058">
    <property type="entry name" value="AB_hydrolase_fold"/>
</dbReference>
<dbReference type="Pfam" id="PF00135">
    <property type="entry name" value="COesterase"/>
    <property type="match status" value="1"/>
</dbReference>
<accession>A0A941IS90</accession>
<evidence type="ECO:0000259" key="5">
    <source>
        <dbReference type="Pfam" id="PF00135"/>
    </source>
</evidence>
<name>A0A941IS90_9ACTN</name>
<dbReference type="AlphaFoldDB" id="A0A941IS90"/>
<keyword evidence="7" id="KW-1185">Reference proteome</keyword>
<evidence type="ECO:0000313" key="6">
    <source>
        <dbReference type="EMBL" id="MBR7838229.1"/>
    </source>
</evidence>
<keyword evidence="2 3" id="KW-0378">Hydrolase</keyword>
<dbReference type="InterPro" id="IPR050309">
    <property type="entry name" value="Type-B_Carboxylest/Lipase"/>
</dbReference>